<dbReference type="GO" id="GO:0006813">
    <property type="term" value="P:potassium ion transport"/>
    <property type="evidence" value="ECO:0007669"/>
    <property type="project" value="InterPro"/>
</dbReference>
<comment type="similarity">
    <text evidence="2">Belongs to the monovalent cation:proton antiporter 2 (CPA2) transporter (TC 2.A.37) family.</text>
</comment>
<feature type="transmembrane region" description="Helical" evidence="9">
    <location>
        <begin position="255"/>
        <end position="273"/>
    </location>
</feature>
<dbReference type="PANTHER" id="PTHR42751">
    <property type="entry name" value="SODIUM/HYDROGEN EXCHANGER FAMILY/TRKA DOMAIN PROTEIN"/>
    <property type="match status" value="1"/>
</dbReference>
<dbReference type="Pfam" id="PF02254">
    <property type="entry name" value="TrkA_N"/>
    <property type="match status" value="1"/>
</dbReference>
<dbReference type="Pfam" id="PF00999">
    <property type="entry name" value="Na_H_Exchanger"/>
    <property type="match status" value="1"/>
</dbReference>
<evidence type="ECO:0000256" key="7">
    <source>
        <dbReference type="ARBA" id="ARBA00023065"/>
    </source>
</evidence>
<evidence type="ECO:0000256" key="3">
    <source>
        <dbReference type="ARBA" id="ARBA00022448"/>
    </source>
</evidence>
<evidence type="ECO:0000256" key="6">
    <source>
        <dbReference type="ARBA" id="ARBA00022989"/>
    </source>
</evidence>
<keyword evidence="8 9" id="KW-0472">Membrane</keyword>
<accession>A0A1E2UU02</accession>
<evidence type="ECO:0000256" key="8">
    <source>
        <dbReference type="ARBA" id="ARBA00023136"/>
    </source>
</evidence>
<dbReference type="InterPro" id="IPR006153">
    <property type="entry name" value="Cation/H_exchanger_TM"/>
</dbReference>
<name>A0A1E2UU02_9GAMM</name>
<evidence type="ECO:0000259" key="10">
    <source>
        <dbReference type="Pfam" id="PF00999"/>
    </source>
</evidence>
<dbReference type="Gene3D" id="3.40.50.720">
    <property type="entry name" value="NAD(P)-binding Rossmann-like Domain"/>
    <property type="match status" value="1"/>
</dbReference>
<reference evidence="12 13" key="1">
    <citation type="submission" date="2016-03" db="EMBL/GenBank/DDBJ databases">
        <title>Chemosynthetic sulphur-oxidizing symbionts of marine invertebrate animals are capable of nitrogen fixation.</title>
        <authorList>
            <person name="Petersen J.M."/>
            <person name="Kemper A."/>
            <person name="Gruber-Vodicka H."/>
            <person name="Cardini U."/>
            <person name="Geest Mvander."/>
            <person name="Kleiner M."/>
            <person name="Bulgheresi S."/>
            <person name="Fussmann M."/>
            <person name="Herbold C."/>
            <person name="Seah B.K.B."/>
            <person name="Antony C.Paul."/>
            <person name="Liu D."/>
            <person name="Belitz A."/>
            <person name="Weber M."/>
        </authorList>
    </citation>
    <scope>NUCLEOTIDE SEQUENCE [LARGE SCALE GENOMIC DNA]</scope>
    <source>
        <strain evidence="12">G_D</strain>
    </source>
</reference>
<evidence type="ECO:0000313" key="13">
    <source>
        <dbReference type="Proteomes" id="UP000094849"/>
    </source>
</evidence>
<evidence type="ECO:0000256" key="5">
    <source>
        <dbReference type="ARBA" id="ARBA00022692"/>
    </source>
</evidence>
<dbReference type="PANTHER" id="PTHR42751:SF1">
    <property type="entry name" value="CATION_PROTON ANTIPORTER YBAL-RELATED"/>
    <property type="match status" value="1"/>
</dbReference>
<protein>
    <submittedName>
        <fullName evidence="12">Potassium transporter Kef</fullName>
    </submittedName>
</protein>
<feature type="transmembrane region" description="Helical" evidence="9">
    <location>
        <begin position="150"/>
        <end position="174"/>
    </location>
</feature>
<keyword evidence="4" id="KW-0050">Antiport</keyword>
<dbReference type="GO" id="GO:0015297">
    <property type="term" value="F:antiporter activity"/>
    <property type="evidence" value="ECO:0007669"/>
    <property type="project" value="UniProtKB-KW"/>
</dbReference>
<dbReference type="RefSeq" id="WP_069006581.1">
    <property type="nucleotide sequence ID" value="NZ_LVJW01000003.1"/>
</dbReference>
<dbReference type="SUPFAM" id="SSF51735">
    <property type="entry name" value="NAD(P)-binding Rossmann-fold domains"/>
    <property type="match status" value="1"/>
</dbReference>
<dbReference type="Gene3D" id="1.20.1530.20">
    <property type="match status" value="1"/>
</dbReference>
<keyword evidence="7" id="KW-0406">Ion transport</keyword>
<dbReference type="InterPro" id="IPR036291">
    <property type="entry name" value="NAD(P)-bd_dom_sf"/>
</dbReference>
<evidence type="ECO:0000256" key="9">
    <source>
        <dbReference type="SAM" id="Phobius"/>
    </source>
</evidence>
<dbReference type="EMBL" id="LVJZ01000003">
    <property type="protein sequence ID" value="ODB98230.1"/>
    <property type="molecule type" value="Genomic_DNA"/>
</dbReference>
<dbReference type="GO" id="GO:0016020">
    <property type="term" value="C:membrane"/>
    <property type="evidence" value="ECO:0007669"/>
    <property type="project" value="UniProtKB-SubCell"/>
</dbReference>
<feature type="domain" description="Cation/H+ exchanger transmembrane" evidence="10">
    <location>
        <begin position="18"/>
        <end position="355"/>
    </location>
</feature>
<keyword evidence="5 9" id="KW-0812">Transmembrane</keyword>
<dbReference type="AlphaFoldDB" id="A0A1E2UU02"/>
<organism evidence="12 13">
    <name type="scientific">Candidatus Thiodiazotropha endoloripes</name>
    <dbReference type="NCBI Taxonomy" id="1818881"/>
    <lineage>
        <taxon>Bacteria</taxon>
        <taxon>Pseudomonadati</taxon>
        <taxon>Pseudomonadota</taxon>
        <taxon>Gammaproteobacteria</taxon>
        <taxon>Chromatiales</taxon>
        <taxon>Sedimenticolaceae</taxon>
        <taxon>Candidatus Thiodiazotropha</taxon>
    </lineage>
</organism>
<feature type="transmembrane region" description="Helical" evidence="9">
    <location>
        <begin position="14"/>
        <end position="42"/>
    </location>
</feature>
<evidence type="ECO:0000313" key="12">
    <source>
        <dbReference type="EMBL" id="ODB98230.1"/>
    </source>
</evidence>
<evidence type="ECO:0000256" key="1">
    <source>
        <dbReference type="ARBA" id="ARBA00004141"/>
    </source>
</evidence>
<dbReference type="OrthoDB" id="3418949at2"/>
<feature type="transmembrane region" description="Helical" evidence="9">
    <location>
        <begin position="316"/>
        <end position="337"/>
    </location>
</feature>
<feature type="transmembrane region" description="Helical" evidence="9">
    <location>
        <begin position="54"/>
        <end position="72"/>
    </location>
</feature>
<dbReference type="InterPro" id="IPR003148">
    <property type="entry name" value="RCK_N"/>
</dbReference>
<keyword evidence="3" id="KW-0813">Transport</keyword>
<feature type="transmembrane region" description="Helical" evidence="9">
    <location>
        <begin position="180"/>
        <end position="200"/>
    </location>
</feature>
<comment type="subcellular location">
    <subcellularLocation>
        <location evidence="1">Membrane</location>
        <topology evidence="1">Multi-pass membrane protein</topology>
    </subcellularLocation>
</comment>
<evidence type="ECO:0000259" key="11">
    <source>
        <dbReference type="Pfam" id="PF02254"/>
    </source>
</evidence>
<dbReference type="STRING" id="1818881.A3196_16605"/>
<dbReference type="InterPro" id="IPR038770">
    <property type="entry name" value="Na+/solute_symporter_sf"/>
</dbReference>
<feature type="transmembrane region" description="Helical" evidence="9">
    <location>
        <begin position="279"/>
        <end position="304"/>
    </location>
</feature>
<keyword evidence="6 9" id="KW-1133">Transmembrane helix</keyword>
<feature type="domain" description="RCK N-terminal" evidence="11">
    <location>
        <begin position="397"/>
        <end position="514"/>
    </location>
</feature>
<proteinExistence type="inferred from homology"/>
<dbReference type="Proteomes" id="UP000094849">
    <property type="component" value="Unassembled WGS sequence"/>
</dbReference>
<comment type="caution">
    <text evidence="12">The sequence shown here is derived from an EMBL/GenBank/DDBJ whole genome shotgun (WGS) entry which is preliminary data.</text>
</comment>
<feature type="transmembrane region" description="Helical" evidence="9">
    <location>
        <begin position="343"/>
        <end position="361"/>
    </location>
</feature>
<evidence type="ECO:0000256" key="4">
    <source>
        <dbReference type="ARBA" id="ARBA00022449"/>
    </source>
</evidence>
<gene>
    <name evidence="12" type="ORF">A3196_16605</name>
</gene>
<keyword evidence="13" id="KW-1185">Reference proteome</keyword>
<evidence type="ECO:0000256" key="2">
    <source>
        <dbReference type="ARBA" id="ARBA00005551"/>
    </source>
</evidence>
<feature type="transmembrane region" description="Helical" evidence="9">
    <location>
        <begin position="84"/>
        <end position="107"/>
    </location>
</feature>
<sequence length="537" mass="57857">MDSLLLSIDPREPLWIGFAFACGLLVSHIGLPPLVGFLLAGFMLNAAGAEGGDFLRITADLGVTLLLFTIGLKLRLKVLLPPHVWGVAILHMALVVGLMTLFVVFLSSFGLPLVSGIELQTALIIGFALTFSSTVFAVKSLDQAGGSGSFYGLIAIGVLIIQDIAAVAFLAVSAGKLPSLWAFGLLALIPLRYLLFAVLSRTGHGELLVLYGFVLALGGADLFELVNLKGDLGALVVGMLLAGHPKANEMAKNLLGFKELFLVGFFLSVGMAVPPSWNAILLACLFLLVLPIKTALYFGLFAAFKLRASTSWRSSLVLANYSEFGLIVGSVSVAAGWLPAEWMAVFAILLSLSFIGAAPIIDNGERLYTLWRPRFKRMERKQRLSGEEDIQIGDVQVLVFGMGRVGSSVYDSLAVDFPGKVLGVDMDDFQVERHLAQGQQVVKGDATNPDFWSRAPDLAAKLKWVILALPRHPANLAAAERLREIGFEGHIASTSKFHDEIASLKKLGVNFVFNIYTEAGKGFAEDLKQHFNTLDKA</sequence>
<feature type="transmembrane region" description="Helical" evidence="9">
    <location>
        <begin position="119"/>
        <end position="138"/>
    </location>
</feature>
<dbReference type="GO" id="GO:1902600">
    <property type="term" value="P:proton transmembrane transport"/>
    <property type="evidence" value="ECO:0007669"/>
    <property type="project" value="InterPro"/>
</dbReference>